<dbReference type="GO" id="GO:0032259">
    <property type="term" value="P:methylation"/>
    <property type="evidence" value="ECO:0007669"/>
    <property type="project" value="UniProtKB-KW"/>
</dbReference>
<dbReference type="InterPro" id="IPR033684">
    <property type="entry name" value="EFM6"/>
</dbReference>
<sequence>MDAAWLFGRADDSPPPSPDLEPNNGLEVIPDQIPSIIGQHAVISYFSDPTKNPQTAIESEEAPAQAPPAAAERTVYPIYLTLDMTSGCGGTIWPAAEVLGSYIASIPTRTGCTLETHPWRGKTIVELGSGTGLIGFLVASIGCGATTWITDQVPMLPLMEENTKLNTTWMIDACHTEELNWGEPLPDSVPAKPDVLLLADCVYREEAFQPLVDTMVDLATPTTEILFSYHKRRKADKRFFVMLKKHFAYTHVEDDDPARRTAYNREGTSLMRMHLRT</sequence>
<comment type="function">
    <text evidence="1">S-adenosyl-L-methionine-dependent protein-lysine N-methyltransferase that methylates elongation factor 1-alpha.</text>
</comment>
<keyword evidence="4" id="KW-1185">Reference proteome</keyword>
<dbReference type="InterPro" id="IPR019410">
    <property type="entry name" value="Methyltransf_16"/>
</dbReference>
<dbReference type="Pfam" id="PF10294">
    <property type="entry name" value="Methyltransf_16"/>
    <property type="match status" value="1"/>
</dbReference>
<evidence type="ECO:0000256" key="2">
    <source>
        <dbReference type="SAM" id="MobiDB-lite"/>
    </source>
</evidence>
<feature type="region of interest" description="Disordered" evidence="2">
    <location>
        <begin position="1"/>
        <end position="24"/>
    </location>
</feature>
<keyword evidence="1" id="KW-0949">S-adenosyl-L-methionine</keyword>
<dbReference type="EC" id="2.1.1.-" evidence="1"/>
<keyword evidence="1" id="KW-0489">Methyltransferase</keyword>
<accession>A0AAF0EYP5</accession>
<dbReference type="EMBL" id="CP119958">
    <property type="protein sequence ID" value="WFD37644.1"/>
    <property type="molecule type" value="Genomic_DNA"/>
</dbReference>
<feature type="binding site" evidence="1">
    <location>
        <position position="199"/>
    </location>
    <ligand>
        <name>S-adenosyl-L-methionine</name>
        <dbReference type="ChEBI" id="CHEBI:59789"/>
    </ligand>
</feature>
<dbReference type="InterPro" id="IPR029063">
    <property type="entry name" value="SAM-dependent_MTases_sf"/>
</dbReference>
<dbReference type="GO" id="GO:0016279">
    <property type="term" value="F:protein-lysine N-methyltransferase activity"/>
    <property type="evidence" value="ECO:0007669"/>
    <property type="project" value="UniProtKB-UniRule"/>
</dbReference>
<dbReference type="AlphaFoldDB" id="A0AAF0EYP5"/>
<keyword evidence="1" id="KW-0963">Cytoplasm</keyword>
<feature type="binding site" evidence="1">
    <location>
        <position position="181"/>
    </location>
    <ligand>
        <name>S-adenosyl-L-methionine</name>
        <dbReference type="ChEBI" id="CHEBI:59789"/>
    </ligand>
</feature>
<dbReference type="Gene3D" id="3.40.50.150">
    <property type="entry name" value="Vaccinia Virus protein VP39"/>
    <property type="match status" value="1"/>
</dbReference>
<evidence type="ECO:0000313" key="3">
    <source>
        <dbReference type="EMBL" id="WFD37644.1"/>
    </source>
</evidence>
<proteinExistence type="inferred from homology"/>
<feature type="binding site" evidence="1">
    <location>
        <position position="93"/>
    </location>
    <ligand>
        <name>S-adenosyl-L-methionine</name>
        <dbReference type="ChEBI" id="CHEBI:59789"/>
    </ligand>
</feature>
<dbReference type="PANTHER" id="PTHR14614">
    <property type="entry name" value="HEPATOCELLULAR CARCINOMA-ASSOCIATED ANTIGEN"/>
    <property type="match status" value="1"/>
</dbReference>
<dbReference type="PANTHER" id="PTHR14614:SF132">
    <property type="entry name" value="PROTEIN-LYSINE METHYLTRANSFERASE C42C1.13"/>
    <property type="match status" value="1"/>
</dbReference>
<gene>
    <name evidence="1 3" type="primary">EFM6</name>
    <name evidence="3" type="ORF">MJAP1_000591</name>
</gene>
<dbReference type="HAMAP" id="MF_03198">
    <property type="entry name" value="Methyltr_EFM6"/>
    <property type="match status" value="1"/>
</dbReference>
<name>A0AAF0EYP5_9BASI</name>
<dbReference type="RefSeq" id="XP_060120541.1">
    <property type="nucleotide sequence ID" value="XM_060264558.1"/>
</dbReference>
<feature type="binding site" evidence="1">
    <location>
        <begin position="128"/>
        <end position="130"/>
    </location>
    <ligand>
        <name>S-adenosyl-L-methionine</name>
        <dbReference type="ChEBI" id="CHEBI:59789"/>
    </ligand>
</feature>
<organism evidence="3 4">
    <name type="scientific">Malassezia japonica</name>
    <dbReference type="NCBI Taxonomy" id="223818"/>
    <lineage>
        <taxon>Eukaryota</taxon>
        <taxon>Fungi</taxon>
        <taxon>Dikarya</taxon>
        <taxon>Basidiomycota</taxon>
        <taxon>Ustilaginomycotina</taxon>
        <taxon>Malasseziomycetes</taxon>
        <taxon>Malasseziales</taxon>
        <taxon>Malasseziaceae</taxon>
        <taxon>Malassezia</taxon>
    </lineage>
</organism>
<dbReference type="GeneID" id="85224240"/>
<reference evidence="3" key="1">
    <citation type="submission" date="2023-03" db="EMBL/GenBank/DDBJ databases">
        <title>Mating type loci evolution in Malassezia.</title>
        <authorList>
            <person name="Coelho M.A."/>
        </authorList>
    </citation>
    <scope>NUCLEOTIDE SEQUENCE</scope>
    <source>
        <strain evidence="3">CBS 9431</strain>
    </source>
</reference>
<dbReference type="Proteomes" id="UP001217754">
    <property type="component" value="Chromosome 1"/>
</dbReference>
<protein>
    <recommendedName>
        <fullName evidence="1">Protein-lysine N-methyltransferase EFM6</fullName>
        <ecNumber evidence="1">2.1.1.-</ecNumber>
    </recommendedName>
    <alternativeName>
        <fullName evidence="1">Elongation factor methyltransferase 6</fullName>
    </alternativeName>
</protein>
<evidence type="ECO:0000256" key="1">
    <source>
        <dbReference type="HAMAP-Rule" id="MF_03198"/>
    </source>
</evidence>
<dbReference type="GO" id="GO:0005737">
    <property type="term" value="C:cytoplasm"/>
    <property type="evidence" value="ECO:0007669"/>
    <property type="project" value="UniProtKB-SubCell"/>
</dbReference>
<evidence type="ECO:0000313" key="4">
    <source>
        <dbReference type="Proteomes" id="UP001217754"/>
    </source>
</evidence>
<feature type="binding site" evidence="1">
    <location>
        <position position="151"/>
    </location>
    <ligand>
        <name>S-adenosyl-L-methionine</name>
        <dbReference type="ChEBI" id="CHEBI:59789"/>
    </ligand>
</feature>
<keyword evidence="1" id="KW-0808">Transferase</keyword>
<comment type="subcellular location">
    <subcellularLocation>
        <location evidence="1">Cytoplasm</location>
    </subcellularLocation>
</comment>
<dbReference type="SUPFAM" id="SSF53335">
    <property type="entry name" value="S-adenosyl-L-methionine-dependent methyltransferases"/>
    <property type="match status" value="1"/>
</dbReference>
<comment type="similarity">
    <text evidence="1">Belongs to the class I-like SAM-binding methyltransferase superfamily. METTL21 family. EFM6 subfamily.</text>
</comment>